<feature type="domain" description="Serine aminopeptidase S33" evidence="2">
    <location>
        <begin position="91"/>
        <end position="273"/>
    </location>
</feature>
<dbReference type="Gene3D" id="3.40.50.1820">
    <property type="entry name" value="alpha/beta hydrolase"/>
    <property type="match status" value="1"/>
</dbReference>
<feature type="transmembrane region" description="Helical" evidence="1">
    <location>
        <begin position="6"/>
        <end position="26"/>
    </location>
</feature>
<accession>A0A1M4WC35</accession>
<dbReference type="InterPro" id="IPR022742">
    <property type="entry name" value="Hydrolase_4"/>
</dbReference>
<evidence type="ECO:0000313" key="4">
    <source>
        <dbReference type="Proteomes" id="UP000184251"/>
    </source>
</evidence>
<reference evidence="3 4" key="1">
    <citation type="submission" date="2016-11" db="EMBL/GenBank/DDBJ databases">
        <authorList>
            <person name="Jaros S."/>
            <person name="Januszkiewicz K."/>
            <person name="Wedrychowicz H."/>
        </authorList>
    </citation>
    <scope>NUCLEOTIDE SEQUENCE [LARGE SCALE GENOMIC DNA]</scope>
    <source>
        <strain evidence="3 4">DSM 14828</strain>
    </source>
</reference>
<proteinExistence type="predicted"/>
<dbReference type="SUPFAM" id="SSF53474">
    <property type="entry name" value="alpha/beta-Hydrolases"/>
    <property type="match status" value="1"/>
</dbReference>
<gene>
    <name evidence="3" type="ORF">SAMN02746064_01189</name>
</gene>
<dbReference type="Pfam" id="PF12146">
    <property type="entry name" value="Hydrolase_4"/>
    <property type="match status" value="1"/>
</dbReference>
<keyword evidence="1" id="KW-0812">Transmembrane</keyword>
<dbReference type="OrthoDB" id="1817159at2"/>
<dbReference type="STRING" id="1120975.SAMN02746064_01189"/>
<dbReference type="InterPro" id="IPR029058">
    <property type="entry name" value="AB_hydrolase_fold"/>
</dbReference>
<keyword evidence="1" id="KW-0472">Membrane</keyword>
<evidence type="ECO:0000259" key="2">
    <source>
        <dbReference type="Pfam" id="PF12146"/>
    </source>
</evidence>
<evidence type="ECO:0000313" key="3">
    <source>
        <dbReference type="EMBL" id="SHE78786.1"/>
    </source>
</evidence>
<name>A0A1M4WC35_9FIRM</name>
<keyword evidence="4" id="KW-1185">Reference proteome</keyword>
<dbReference type="EMBL" id="FQTU01000007">
    <property type="protein sequence ID" value="SHE78786.1"/>
    <property type="molecule type" value="Genomic_DNA"/>
</dbReference>
<evidence type="ECO:0000256" key="1">
    <source>
        <dbReference type="SAM" id="Phobius"/>
    </source>
</evidence>
<dbReference type="RefSeq" id="WP_084117026.1">
    <property type="nucleotide sequence ID" value="NZ_FQTU01000007.1"/>
</dbReference>
<dbReference type="Proteomes" id="UP000184251">
    <property type="component" value="Unassembled WGS sequence"/>
</dbReference>
<keyword evidence="1" id="KW-1133">Transmembrane helix</keyword>
<dbReference type="PANTHER" id="PTHR43329">
    <property type="entry name" value="EPOXIDE HYDROLASE"/>
    <property type="match status" value="1"/>
</dbReference>
<sequence>MFTTIGVIFIIIFVAAVVCVFALMINHNNRLKKEAKDYPPPGNIVEVNNKKMHVYAEGEGEITLIFMAGHGTSNPTIDFKPIWMRMKDEYRIAVVEKSGYGWSDASNSSRDIDTILEETRKALEFSREKAPFVLFPHSMSGLEAIYWAQKYPDEVKAIIGLDPCTPEAIDILPMAQKTQLYSMYFISRIGLSRFMTESDVEEKFPLMKSSDLTEEDKLQYMAVFLKSSVTKDMLREIKFLKENAQTVKDKETPLDIPMYFFISGDQESVAPGWGEALTGYLSHISTGKYQKLEASHYVHYENADLIVLESKKFLELIK</sequence>
<organism evidence="3 4">
    <name type="scientific">Alkalibacter saccharofermentans DSM 14828</name>
    <dbReference type="NCBI Taxonomy" id="1120975"/>
    <lineage>
        <taxon>Bacteria</taxon>
        <taxon>Bacillati</taxon>
        <taxon>Bacillota</taxon>
        <taxon>Clostridia</taxon>
        <taxon>Eubacteriales</taxon>
        <taxon>Eubacteriaceae</taxon>
        <taxon>Alkalibacter</taxon>
    </lineage>
</organism>
<dbReference type="AlphaFoldDB" id="A0A1M4WC35"/>
<protein>
    <submittedName>
        <fullName evidence="3">Pimeloyl-ACP methyl ester carboxylesterase</fullName>
    </submittedName>
</protein>